<feature type="transmembrane region" description="Helical" evidence="1">
    <location>
        <begin position="39"/>
        <end position="56"/>
    </location>
</feature>
<evidence type="ECO:0000256" key="1">
    <source>
        <dbReference type="SAM" id="Phobius"/>
    </source>
</evidence>
<keyword evidence="1" id="KW-1133">Transmembrane helix</keyword>
<keyword evidence="3" id="KW-1185">Reference proteome</keyword>
<evidence type="ECO:0000313" key="3">
    <source>
        <dbReference type="Proteomes" id="UP000297910"/>
    </source>
</evidence>
<feature type="transmembrane region" description="Helical" evidence="1">
    <location>
        <begin position="698"/>
        <end position="718"/>
    </location>
</feature>
<name>A0A4Z1FFQ5_9HELO</name>
<keyword evidence="1" id="KW-0812">Transmembrane</keyword>
<reference evidence="2 3" key="1">
    <citation type="submission" date="2017-12" db="EMBL/GenBank/DDBJ databases">
        <title>Comparative genomics of Botrytis spp.</title>
        <authorList>
            <person name="Valero-Jimenez C.A."/>
            <person name="Tapia P."/>
            <person name="Veloso J."/>
            <person name="Silva-Moreno E."/>
            <person name="Staats M."/>
            <person name="Valdes J.H."/>
            <person name="Van Kan J.A.L."/>
        </authorList>
    </citation>
    <scope>NUCLEOTIDE SEQUENCE [LARGE SCALE GENOMIC DNA]</scope>
    <source>
        <strain evidence="2 3">Bp0003</strain>
    </source>
</reference>
<feature type="transmembrane region" description="Helical" evidence="1">
    <location>
        <begin position="798"/>
        <end position="821"/>
    </location>
</feature>
<gene>
    <name evidence="2" type="ORF">BPAE_0181g00020</name>
</gene>
<comment type="caution">
    <text evidence="2">The sequence shown here is derived from an EMBL/GenBank/DDBJ whole genome shotgun (WGS) entry which is preliminary data.</text>
</comment>
<feature type="transmembrane region" description="Helical" evidence="1">
    <location>
        <begin position="660"/>
        <end position="686"/>
    </location>
</feature>
<dbReference type="EMBL" id="PQXI01000181">
    <property type="protein sequence ID" value="TGO22119.1"/>
    <property type="molecule type" value="Genomic_DNA"/>
</dbReference>
<protein>
    <submittedName>
        <fullName evidence="2">Uncharacterized protein</fullName>
    </submittedName>
</protein>
<organism evidence="2 3">
    <name type="scientific">Botrytis paeoniae</name>
    <dbReference type="NCBI Taxonomy" id="278948"/>
    <lineage>
        <taxon>Eukaryota</taxon>
        <taxon>Fungi</taxon>
        <taxon>Dikarya</taxon>
        <taxon>Ascomycota</taxon>
        <taxon>Pezizomycotina</taxon>
        <taxon>Leotiomycetes</taxon>
        <taxon>Helotiales</taxon>
        <taxon>Sclerotiniaceae</taxon>
        <taxon>Botrytis</taxon>
    </lineage>
</organism>
<dbReference type="AlphaFoldDB" id="A0A4Z1FFQ5"/>
<keyword evidence="1" id="KW-0472">Membrane</keyword>
<feature type="transmembrane region" description="Helical" evidence="1">
    <location>
        <begin position="273"/>
        <end position="292"/>
    </location>
</feature>
<dbReference type="Proteomes" id="UP000297910">
    <property type="component" value="Unassembled WGS sequence"/>
</dbReference>
<feature type="transmembrane region" description="Helical" evidence="1">
    <location>
        <begin position="242"/>
        <end position="261"/>
    </location>
</feature>
<proteinExistence type="predicted"/>
<accession>A0A4Z1FFQ5</accession>
<feature type="transmembrane region" description="Helical" evidence="1">
    <location>
        <begin position="76"/>
        <end position="95"/>
    </location>
</feature>
<evidence type="ECO:0000313" key="2">
    <source>
        <dbReference type="EMBL" id="TGO22119.1"/>
    </source>
</evidence>
<feature type="transmembrane region" description="Helical" evidence="1">
    <location>
        <begin position="725"/>
        <end position="744"/>
    </location>
</feature>
<sequence length="835" mass="92898">MMSSIFPDRLLTNITIKVPNSTTQHGNEHILCLPITKNYWPSVAAVIIFFATNYLAHAATVKSSPGDDSLLQGCNALLALFFPMSGLLRALNAIVRLPIRARNELEKACRAGALCMVVRAPHWRPKPGQKFSVGVVLEDDRDVEDTDPEGQFGHDSSQPIKANMITYLPSYAREQSSTWIHFDSVWARSRVDLRLSRVHGTYDLPEGYEFAIVPRNTFLISQVASDTHGDPRLSSEISASYSVLKAVASLIQVVAAFTTLLSNRPDLISRWGYASYHLTVIPYLAMTLVNLISNMVSPDYSCLYMIRSDTMVEAEKLGGRFEGEIAQMISLLPKDGMQVENPAWSGLTKKDIQNFSLTLTSTASEMYVFDMVIYLLDLIIASKAKKKLSAKDAEMMHLEVVSQLNTSTTPAANEFESSATQANPPVDPTGEILPNGNESPVLQDIFFVDEFRTQSNPDILARSVGSTDEYQIQIPRPPPRLSSGKGLLYTIDRAMEDLSSARGEKTSSFFAMLQNMKENRIRLKAYKFSGSTSSTSSYFKQTMLLYNFALKDRIIPISLDDNAEFAPVRSAIIYHPNCHRFLRWDDFANPPKSNKEKSNAIQLRVLSPITDSEENCLAASISNVRTLLKLPERPTTTTASIAELEGLLYSPTITRTSGRIGWAILVEISIGICVVGLFFGLIAGLTKFHSGESSVTERGIMMTWLASGLYGFCLPLLSTLELLKILFLFPIILSLCLSGVPNFYHTSYEIDKTLRNEEQSVTGDWKKKTKKFVRVYTKVALKMFVAISPNFGPQPAAALLYVFAFIPLGIFIPPIWGFVLVGRMITEWGDCVRLY</sequence>